<dbReference type="InterPro" id="IPR017853">
    <property type="entry name" value="GH"/>
</dbReference>
<dbReference type="InterPro" id="IPR032260">
    <property type="entry name" value="DUF5060"/>
</dbReference>
<keyword evidence="2" id="KW-0378">Hydrolase</keyword>
<dbReference type="InterPro" id="IPR045053">
    <property type="entry name" value="MAN-like"/>
</dbReference>
<dbReference type="GO" id="GO:0005576">
    <property type="term" value="C:extracellular region"/>
    <property type="evidence" value="ECO:0007669"/>
    <property type="project" value="UniProtKB-SubCell"/>
</dbReference>
<dbReference type="Pfam" id="PF16586">
    <property type="entry name" value="DUF5060"/>
    <property type="match status" value="1"/>
</dbReference>
<dbReference type="SUPFAM" id="SSF51445">
    <property type="entry name" value="(Trans)glycosidases"/>
    <property type="match status" value="1"/>
</dbReference>
<comment type="caution">
    <text evidence="2">The sequence shown here is derived from an EMBL/GenBank/DDBJ whole genome shotgun (WGS) entry which is preliminary data.</text>
</comment>
<name>A0A1J5SI77_9ZZZZ</name>
<dbReference type="EMBL" id="MLJW01000063">
    <property type="protein sequence ID" value="OIR03720.1"/>
    <property type="molecule type" value="Genomic_DNA"/>
</dbReference>
<sequence>MNPLPRLPVLLALFCLVAAGPAARAASPAPTAPQPVAPVAFTFEVNPEGANPFARDLWADVAEPSGRLLRLPAFYAGGGRFCVHARPDETGVYRFVGSSEGATAASARPLPGRLVSSPTVDVGKALALPQVEIDPRDPTAFALSDGKPFWPIGTNLAWGHGDVTRYYDTALADYAAAGLDWMRVWMAHWDGMNLEWLPKTLGASPEIGRLDPAVAARWDDVIGHAQSDGVYLQLVLQHHGPYSSTVDSNWADNPFNAANPGGFLKTPAEFFTNPRALELTQRKFRYIVARWSWSTAIMAWELFNEVHWTDAYRNPATRPTVAAWHTRMAVFIRSVDVYHHLVTTSTEDLQSPIYAALDYYQPHCYPPNILATIRSLPPRAALKPVFYGETGDDHIPAPEAVKESGLLLAPPVWASLMGQSRYPAQEWKGWQLISTGRIGELGAVARFLHATRLPARTGLRPDLATFQQTPEVPLVLTGGQYWRQTPETVIDVPTDGRMPADLAEIPTVFADHGHAAATGFPGKIGFRVDYPHAATLTVNVDGIGAKGAALRLLIDGASVASRTWPAGTSPAKGSTDSVNAPIPAGRHLIELVNDGGEDWFSIASIDLGVDVPVLAAVGKRGPEFLTYWLWNRDGIFSLKDVPAAKGTLLIRNVPAGRWSVVWWDTLRGIPSKPVTVVHNGGDLRLGTPPISRDAAVVITRATP</sequence>
<dbReference type="Gene3D" id="3.20.20.80">
    <property type="entry name" value="Glycosidases"/>
    <property type="match status" value="1"/>
</dbReference>
<proteinExistence type="predicted"/>
<organism evidence="2">
    <name type="scientific">mine drainage metagenome</name>
    <dbReference type="NCBI Taxonomy" id="410659"/>
    <lineage>
        <taxon>unclassified sequences</taxon>
        <taxon>metagenomes</taxon>
        <taxon>ecological metagenomes</taxon>
    </lineage>
</organism>
<gene>
    <name evidence="2" type="ORF">GALL_141370</name>
</gene>
<evidence type="ECO:0000313" key="2">
    <source>
        <dbReference type="EMBL" id="OIR03720.1"/>
    </source>
</evidence>
<protein>
    <submittedName>
        <fullName evidence="2">Cellulase (Glycosyl hydrolase family 5)</fullName>
    </submittedName>
</protein>
<dbReference type="InterPro" id="IPR013783">
    <property type="entry name" value="Ig-like_fold"/>
</dbReference>
<dbReference type="Gene3D" id="2.60.40.10">
    <property type="entry name" value="Immunoglobulins"/>
    <property type="match status" value="1"/>
</dbReference>
<dbReference type="GO" id="GO:0016985">
    <property type="term" value="F:mannan endo-1,4-beta-mannosidase activity"/>
    <property type="evidence" value="ECO:0007669"/>
    <property type="project" value="TreeGrafter"/>
</dbReference>
<evidence type="ECO:0000259" key="1">
    <source>
        <dbReference type="Pfam" id="PF16586"/>
    </source>
</evidence>
<accession>A0A1J5SI77</accession>
<dbReference type="AlphaFoldDB" id="A0A1J5SI77"/>
<reference evidence="2" key="1">
    <citation type="submission" date="2016-10" db="EMBL/GenBank/DDBJ databases">
        <title>Sequence of Gallionella enrichment culture.</title>
        <authorList>
            <person name="Poehlein A."/>
            <person name="Muehling M."/>
            <person name="Daniel R."/>
        </authorList>
    </citation>
    <scope>NUCLEOTIDE SEQUENCE</scope>
</reference>
<dbReference type="PANTHER" id="PTHR31451:SF39">
    <property type="entry name" value="MANNAN ENDO-1,4-BETA-MANNOSIDASE 1"/>
    <property type="match status" value="1"/>
</dbReference>
<dbReference type="PANTHER" id="PTHR31451">
    <property type="match status" value="1"/>
</dbReference>
<feature type="domain" description="DUF5060" evidence="1">
    <location>
        <begin position="39"/>
        <end position="98"/>
    </location>
</feature>